<evidence type="ECO:0000313" key="3">
    <source>
        <dbReference type="EMBL" id="GAT68226.1"/>
    </source>
</evidence>
<evidence type="ECO:0000259" key="2">
    <source>
        <dbReference type="PROSITE" id="PS51352"/>
    </source>
</evidence>
<reference evidence="4" key="2">
    <citation type="submission" date="2016-04" db="EMBL/GenBank/DDBJ databases">
        <title>Planomonospora sphaerica JCM9374 whole genome shotgun sequence.</title>
        <authorList>
            <person name="Suzuki T."/>
            <person name="Dohra H."/>
            <person name="Kodani S."/>
        </authorList>
    </citation>
    <scope>NUCLEOTIDE SEQUENCE [LARGE SCALE GENOMIC DNA]</scope>
    <source>
        <strain evidence="4">JCM 9374</strain>
    </source>
</reference>
<comment type="caution">
    <text evidence="3">The sequence shown here is derived from an EMBL/GenBank/DDBJ whole genome shotgun (WGS) entry which is preliminary data.</text>
</comment>
<accession>A0A161LPM0</accession>
<proteinExistence type="predicted"/>
<feature type="domain" description="Thioredoxin" evidence="2">
    <location>
        <begin position="3"/>
        <end position="186"/>
    </location>
</feature>
<evidence type="ECO:0000313" key="4">
    <source>
        <dbReference type="Proteomes" id="UP000077701"/>
    </source>
</evidence>
<dbReference type="AlphaFoldDB" id="A0A161LPM0"/>
<name>A0A161LPM0_9ACTN</name>
<dbReference type="InterPro" id="IPR036249">
    <property type="entry name" value="Thioredoxin-like_sf"/>
</dbReference>
<dbReference type="InterPro" id="IPR032801">
    <property type="entry name" value="PXL2A/B/C"/>
</dbReference>
<dbReference type="OrthoDB" id="9809746at2"/>
<dbReference type="Proteomes" id="UP000077701">
    <property type="component" value="Unassembled WGS sequence"/>
</dbReference>
<dbReference type="Pfam" id="PF13911">
    <property type="entry name" value="AhpC-TSA_2"/>
    <property type="match status" value="1"/>
</dbReference>
<organism evidence="3 4">
    <name type="scientific">Planomonospora sphaerica</name>
    <dbReference type="NCBI Taxonomy" id="161355"/>
    <lineage>
        <taxon>Bacteria</taxon>
        <taxon>Bacillati</taxon>
        <taxon>Actinomycetota</taxon>
        <taxon>Actinomycetes</taxon>
        <taxon>Streptosporangiales</taxon>
        <taxon>Streptosporangiaceae</taxon>
        <taxon>Planomonospora</taxon>
    </lineage>
</organism>
<dbReference type="PROSITE" id="PS51352">
    <property type="entry name" value="THIOREDOXIN_2"/>
    <property type="match status" value="1"/>
</dbReference>
<dbReference type="CDD" id="cd02970">
    <property type="entry name" value="PRX_like2"/>
    <property type="match status" value="1"/>
</dbReference>
<sequence length="217" mass="23309">MRLQPGSDVPARDLPAVNGRTAAVPDPDRLVHLQFRRFAGCPVCNLHLRSFAARHADIEAAGVREAVVFHSPAGELAEHAAGLPFAVVADPDKKLYAEFGVESAPRALLDPRVWGTIVLAVLRGLRQVARGRERAPAARPHGGRLGLPADFLIAPDGRVVACKYGEHAYDQWSVDELLALAAGDLRSRWERRPLPAAAGDARRDRTPGEGHPGGGRS</sequence>
<feature type="region of interest" description="Disordered" evidence="1">
    <location>
        <begin position="1"/>
        <end position="20"/>
    </location>
</feature>
<evidence type="ECO:0000256" key="1">
    <source>
        <dbReference type="SAM" id="MobiDB-lite"/>
    </source>
</evidence>
<protein>
    <submittedName>
        <fullName evidence="3">Alkyl hydroperoxide reductase</fullName>
    </submittedName>
</protein>
<dbReference type="Gene3D" id="3.40.30.10">
    <property type="entry name" value="Glutaredoxin"/>
    <property type="match status" value="1"/>
</dbReference>
<dbReference type="STRING" id="161355.PS9374_03887"/>
<feature type="region of interest" description="Disordered" evidence="1">
    <location>
        <begin position="192"/>
        <end position="217"/>
    </location>
</feature>
<gene>
    <name evidence="3" type="ORF">PS9374_03887</name>
</gene>
<dbReference type="EMBL" id="BDCX01000009">
    <property type="protein sequence ID" value="GAT68226.1"/>
    <property type="molecule type" value="Genomic_DNA"/>
</dbReference>
<dbReference type="InterPro" id="IPR013766">
    <property type="entry name" value="Thioredoxin_domain"/>
</dbReference>
<dbReference type="SUPFAM" id="SSF52833">
    <property type="entry name" value="Thioredoxin-like"/>
    <property type="match status" value="1"/>
</dbReference>
<keyword evidence="4" id="KW-1185">Reference proteome</keyword>
<dbReference type="RefSeq" id="WP_084008552.1">
    <property type="nucleotide sequence ID" value="NZ_BDCX01000009.1"/>
</dbReference>
<reference evidence="3 4" key="1">
    <citation type="journal article" date="2016" name="Genome Announc.">
        <title>Draft Genome Sequence of Planomonospora sphaerica JCM9374, a Rare Actinomycete.</title>
        <authorList>
            <person name="Dohra H."/>
            <person name="Suzuki T."/>
            <person name="Inoue Y."/>
            <person name="Kodani S."/>
        </authorList>
    </citation>
    <scope>NUCLEOTIDE SEQUENCE [LARGE SCALE GENOMIC DNA]</scope>
    <source>
        <strain evidence="3 4">JCM 9374</strain>
    </source>
</reference>